<evidence type="ECO:0000313" key="1">
    <source>
        <dbReference type="EMBL" id="PSU99623.1"/>
    </source>
</evidence>
<accession>A0A0B7JD06</accession>
<reference evidence="1 2" key="1">
    <citation type="submission" date="2018-01" db="EMBL/GenBank/DDBJ databases">
        <title>Whole genome sequencing of Histamine producing bacteria.</title>
        <authorList>
            <person name="Butler K."/>
        </authorList>
    </citation>
    <scope>NUCLEOTIDE SEQUENCE [LARGE SCALE GENOMIC DNA]</scope>
    <source>
        <strain evidence="1 2">FS-7.2</strain>
    </source>
</reference>
<dbReference type="EMBL" id="PYNF01000005">
    <property type="protein sequence ID" value="PSU99623.1"/>
    <property type="molecule type" value="Genomic_DNA"/>
</dbReference>
<dbReference type="RefSeq" id="WP_036794688.1">
    <property type="nucleotide sequence ID" value="NZ_LN794352.1"/>
</dbReference>
<accession>A0A2T3KJE3</accession>
<comment type="caution">
    <text evidence="1">The sequence shown here is derived from an EMBL/GenBank/DDBJ whole genome shotgun (WGS) entry which is preliminary data.</text>
</comment>
<proteinExistence type="predicted"/>
<dbReference type="eggNOG" id="ENOG5033DQT">
    <property type="taxonomic scope" value="Bacteria"/>
</dbReference>
<gene>
    <name evidence="1" type="ORF">C9J27_08255</name>
</gene>
<dbReference type="GeneID" id="29944440"/>
<organism evidence="1 2">
    <name type="scientific">Photobacterium kishitanii</name>
    <dbReference type="NCBI Taxonomy" id="318456"/>
    <lineage>
        <taxon>Bacteria</taxon>
        <taxon>Pseudomonadati</taxon>
        <taxon>Pseudomonadota</taxon>
        <taxon>Gammaproteobacteria</taxon>
        <taxon>Vibrionales</taxon>
        <taxon>Vibrionaceae</taxon>
        <taxon>Photobacterium</taxon>
    </lineage>
</organism>
<dbReference type="Proteomes" id="UP000241426">
    <property type="component" value="Unassembled WGS sequence"/>
</dbReference>
<name>A0A0B7JD06_9GAMM</name>
<dbReference type="AlphaFoldDB" id="A0A0B7JD06"/>
<evidence type="ECO:0000313" key="2">
    <source>
        <dbReference type="Proteomes" id="UP000241426"/>
    </source>
</evidence>
<sequence length="147" mass="16231">MAAQKLTRGRLIQIIVLMIILITAFVWRTVTYQAQPITKVKAKVCSLNAGNCLFNINNKTVTAALLPVAPKADIPLILNIKNVDIKPSAKVSGVSMNMGSLPVIFKQKNDGWSGEFIVPQCTHDNMTWVIDIKVNDNIYSSEFTVTK</sequence>
<protein>
    <submittedName>
        <fullName evidence="1">Uncharacterized protein</fullName>
    </submittedName>
</protein>